<dbReference type="EMBL" id="JBBWWR010000019">
    <property type="protein sequence ID" value="KAK8941853.1"/>
    <property type="molecule type" value="Genomic_DNA"/>
</dbReference>
<evidence type="ECO:0000256" key="1">
    <source>
        <dbReference type="ARBA" id="ARBA00009005"/>
    </source>
</evidence>
<sequence>MKDLLIEHFRFDVADIVVLTDESGSQVLPTGANVRRALGHMVDRAEPNDILFFHFSGHGAFVPAARPHNGQHHRDEAIIPCDFNLIIGVPDCTTVSGTTYCARMKFKTSGLTARARERTRASETVSWRDCTSTARSHQS</sequence>
<dbReference type="PANTHER" id="PTHR48104:SF7">
    <property type="entry name" value="METACASPASE-9"/>
    <property type="match status" value="1"/>
</dbReference>
<gene>
    <name evidence="3" type="primary">AMC9</name>
    <name evidence="3" type="ORF">KSP40_PGU016477</name>
</gene>
<evidence type="ECO:0000313" key="4">
    <source>
        <dbReference type="Proteomes" id="UP001412067"/>
    </source>
</evidence>
<dbReference type="Gene3D" id="3.40.50.12660">
    <property type="match status" value="1"/>
</dbReference>
<protein>
    <submittedName>
        <fullName evidence="3">Metacaspase-9</fullName>
    </submittedName>
</protein>
<reference evidence="3 4" key="1">
    <citation type="journal article" date="2022" name="Nat. Plants">
        <title>Genomes of leafy and leafless Platanthera orchids illuminate the evolution of mycoheterotrophy.</title>
        <authorList>
            <person name="Li M.H."/>
            <person name="Liu K.W."/>
            <person name="Li Z."/>
            <person name="Lu H.C."/>
            <person name="Ye Q.L."/>
            <person name="Zhang D."/>
            <person name="Wang J.Y."/>
            <person name="Li Y.F."/>
            <person name="Zhong Z.M."/>
            <person name="Liu X."/>
            <person name="Yu X."/>
            <person name="Liu D.K."/>
            <person name="Tu X.D."/>
            <person name="Liu B."/>
            <person name="Hao Y."/>
            <person name="Liao X.Y."/>
            <person name="Jiang Y.T."/>
            <person name="Sun W.H."/>
            <person name="Chen J."/>
            <person name="Chen Y.Q."/>
            <person name="Ai Y."/>
            <person name="Zhai J.W."/>
            <person name="Wu S.S."/>
            <person name="Zhou Z."/>
            <person name="Hsiao Y.Y."/>
            <person name="Wu W.L."/>
            <person name="Chen Y.Y."/>
            <person name="Lin Y.F."/>
            <person name="Hsu J.L."/>
            <person name="Li C.Y."/>
            <person name="Wang Z.W."/>
            <person name="Zhao X."/>
            <person name="Zhong W.Y."/>
            <person name="Ma X.K."/>
            <person name="Ma L."/>
            <person name="Huang J."/>
            <person name="Chen G.Z."/>
            <person name="Huang M.Z."/>
            <person name="Huang L."/>
            <person name="Peng D.H."/>
            <person name="Luo Y.B."/>
            <person name="Zou S.Q."/>
            <person name="Chen S.P."/>
            <person name="Lan S."/>
            <person name="Tsai W.C."/>
            <person name="Van de Peer Y."/>
            <person name="Liu Z.J."/>
        </authorList>
    </citation>
    <scope>NUCLEOTIDE SEQUENCE [LARGE SCALE GENOMIC DNA]</scope>
    <source>
        <strain evidence="3">Lor288</strain>
    </source>
</reference>
<evidence type="ECO:0000313" key="3">
    <source>
        <dbReference type="EMBL" id="KAK8941853.1"/>
    </source>
</evidence>
<dbReference type="InterPro" id="IPR011600">
    <property type="entry name" value="Pept_C14_caspase"/>
</dbReference>
<keyword evidence="4" id="KW-1185">Reference proteome</keyword>
<dbReference type="Proteomes" id="UP001412067">
    <property type="component" value="Unassembled WGS sequence"/>
</dbReference>
<dbReference type="Pfam" id="PF00656">
    <property type="entry name" value="Peptidase_C14"/>
    <property type="match status" value="1"/>
</dbReference>
<feature type="domain" description="Peptidase C14 caspase" evidence="2">
    <location>
        <begin position="1"/>
        <end position="85"/>
    </location>
</feature>
<evidence type="ECO:0000259" key="2">
    <source>
        <dbReference type="Pfam" id="PF00656"/>
    </source>
</evidence>
<name>A0ABR2LIY9_9ASPA</name>
<comment type="similarity">
    <text evidence="1">Belongs to the peptidase C14B family.</text>
</comment>
<comment type="caution">
    <text evidence="3">The sequence shown here is derived from an EMBL/GenBank/DDBJ whole genome shotgun (WGS) entry which is preliminary data.</text>
</comment>
<dbReference type="InterPro" id="IPR050452">
    <property type="entry name" value="Metacaspase"/>
</dbReference>
<organism evidence="3 4">
    <name type="scientific">Platanthera guangdongensis</name>
    <dbReference type="NCBI Taxonomy" id="2320717"/>
    <lineage>
        <taxon>Eukaryota</taxon>
        <taxon>Viridiplantae</taxon>
        <taxon>Streptophyta</taxon>
        <taxon>Embryophyta</taxon>
        <taxon>Tracheophyta</taxon>
        <taxon>Spermatophyta</taxon>
        <taxon>Magnoliopsida</taxon>
        <taxon>Liliopsida</taxon>
        <taxon>Asparagales</taxon>
        <taxon>Orchidaceae</taxon>
        <taxon>Orchidoideae</taxon>
        <taxon>Orchideae</taxon>
        <taxon>Orchidinae</taxon>
        <taxon>Platanthera</taxon>
    </lineage>
</organism>
<dbReference type="PANTHER" id="PTHR48104">
    <property type="entry name" value="METACASPASE-4"/>
    <property type="match status" value="1"/>
</dbReference>
<accession>A0ABR2LIY9</accession>
<proteinExistence type="inferred from homology"/>